<evidence type="ECO:0000313" key="4">
    <source>
        <dbReference type="Proteomes" id="UP000196151"/>
    </source>
</evidence>
<evidence type="ECO:0000259" key="1">
    <source>
        <dbReference type="Pfam" id="PF13840"/>
    </source>
</evidence>
<dbReference type="SUPFAM" id="SSF55021">
    <property type="entry name" value="ACT-like"/>
    <property type="match status" value="1"/>
</dbReference>
<dbReference type="Gene3D" id="3.30.2130.10">
    <property type="entry name" value="VC0802-like"/>
    <property type="match status" value="1"/>
</dbReference>
<name>A0A200J694_9ENTE</name>
<dbReference type="EMBL" id="CP147246">
    <property type="protein sequence ID" value="WYJ94123.1"/>
    <property type="molecule type" value="Genomic_DNA"/>
</dbReference>
<keyword evidence="4" id="KW-1185">Reference proteome</keyword>
<evidence type="ECO:0000313" key="2">
    <source>
        <dbReference type="EMBL" id="OUZ32743.1"/>
    </source>
</evidence>
<accession>A0A200J694</accession>
<feature type="domain" description="CASTOR ACT" evidence="1">
    <location>
        <begin position="59"/>
        <end position="120"/>
    </location>
</feature>
<protein>
    <recommendedName>
        <fullName evidence="1">CASTOR ACT domain-containing protein</fullName>
    </recommendedName>
</protein>
<dbReference type="InterPro" id="IPR045865">
    <property type="entry name" value="ACT-like_dom_sf"/>
</dbReference>
<dbReference type="InterPro" id="IPR016540">
    <property type="entry name" value="UCP008459"/>
</dbReference>
<proteinExistence type="predicted"/>
<dbReference type="Pfam" id="PF13840">
    <property type="entry name" value="ACT_7"/>
    <property type="match status" value="1"/>
</dbReference>
<dbReference type="PIRSF" id="PIRSF008459">
    <property type="entry name" value="UCP008459"/>
    <property type="match status" value="1"/>
</dbReference>
<dbReference type="OrthoDB" id="5615858at2"/>
<reference evidence="3" key="2">
    <citation type="submission" date="2017-05" db="EMBL/GenBank/DDBJ databases">
        <authorList>
            <consortium name="The Broad Institute Genomics Platform"/>
            <consortium name="The Broad Institute Genomic Center for Infectious Diseases"/>
            <person name="Earl A."/>
            <person name="Manson A."/>
            <person name="Schwartman J."/>
            <person name="Gilmore M."/>
            <person name="Abouelleil A."/>
            <person name="Cao P."/>
            <person name="Chapman S."/>
            <person name="Cusick C."/>
            <person name="Shea T."/>
            <person name="Young S."/>
            <person name="Neafsey D."/>
            <person name="Nusbaum C."/>
            <person name="Birren B."/>
        </authorList>
    </citation>
    <scope>NUCLEOTIDE SEQUENCE</scope>
    <source>
        <strain evidence="3">9D6_DIV0238</strain>
    </source>
</reference>
<dbReference type="Proteomes" id="UP000196151">
    <property type="component" value="Chromosome"/>
</dbReference>
<dbReference type="PANTHER" id="PTHR31131:SF6">
    <property type="entry name" value="CASTOR ACT DOMAIN-CONTAINING PROTEIN"/>
    <property type="match status" value="1"/>
</dbReference>
<dbReference type="AlphaFoldDB" id="A0A200J694"/>
<dbReference type="InterPro" id="IPR027795">
    <property type="entry name" value="CASTOR_ACT_dom"/>
</dbReference>
<dbReference type="PANTHER" id="PTHR31131">
    <property type="entry name" value="CHROMOSOME 1, WHOLE GENOME SHOTGUN SEQUENCE"/>
    <property type="match status" value="1"/>
</dbReference>
<dbReference type="EMBL" id="NIBQ01000002">
    <property type="protein sequence ID" value="OUZ32743.1"/>
    <property type="molecule type" value="Genomic_DNA"/>
</dbReference>
<gene>
    <name evidence="2" type="ORF">A5889_001452</name>
    <name evidence="3" type="ORF">A5889_001625</name>
</gene>
<evidence type="ECO:0000313" key="3">
    <source>
        <dbReference type="EMBL" id="WYJ94123.1"/>
    </source>
</evidence>
<organism evidence="2">
    <name type="scientific">Candidatus Enterococcus dunnyi</name>
    <dbReference type="NCBI Taxonomy" id="1834192"/>
    <lineage>
        <taxon>Bacteria</taxon>
        <taxon>Bacillati</taxon>
        <taxon>Bacillota</taxon>
        <taxon>Bacilli</taxon>
        <taxon>Lactobacillales</taxon>
        <taxon>Enterococcaceae</taxon>
        <taxon>Enterococcus</taxon>
    </lineage>
</organism>
<dbReference type="RefSeq" id="WP_087640590.1">
    <property type="nucleotide sequence ID" value="NZ_CP147246.1"/>
</dbReference>
<reference evidence="2" key="1">
    <citation type="submission" date="2017-05" db="EMBL/GenBank/DDBJ databases">
        <title>The Genome Sequence of Enterococcus sp. 9D6_DIV0238.</title>
        <authorList>
            <consortium name="The Broad Institute Genomics Platform"/>
            <consortium name="The Broad Institute Genomic Center for Infectious Diseases"/>
            <person name="Earl A."/>
            <person name="Manson A."/>
            <person name="Schwartman J."/>
            <person name="Gilmore M."/>
            <person name="Abouelleil A."/>
            <person name="Cao P."/>
            <person name="Chapman S."/>
            <person name="Cusick C."/>
            <person name="Shea T."/>
            <person name="Young S."/>
            <person name="Neafsey D."/>
            <person name="Nusbaum C."/>
            <person name="Birren B."/>
        </authorList>
    </citation>
    <scope>NUCLEOTIDE SEQUENCE [LARGE SCALE GENOMIC DNA]</scope>
    <source>
        <strain evidence="2">9D6_DIV0238</strain>
    </source>
</reference>
<sequence length="127" mass="14074">MHLTLIDSVDFSIIQFPATYNIPKSFHELKAFKSVTYTDDECSIIAPTDLIDTTNALAVDPGWFIIQITGVLDFSLVGILTQLANPLAENNISIFALSTYNTDYLLIKNKDKEQAIKVLSTCGHTFS</sequence>
<dbReference type="InterPro" id="IPR051719">
    <property type="entry name" value="CASTOR_mTORC1"/>
</dbReference>
<reference evidence="3" key="3">
    <citation type="submission" date="2024-03" db="EMBL/GenBank/DDBJ databases">
        <title>The Genome Sequence of Enterococcus sp. DIV0238c.</title>
        <authorList>
            <consortium name="The Broad Institute Genomics Platform"/>
            <consortium name="The Broad Institute Microbial Omics Core"/>
            <consortium name="The Broad Institute Genomic Center for Infectious Diseases"/>
            <person name="Earl A."/>
            <person name="Manson A."/>
            <person name="Gilmore M."/>
            <person name="Schwartman J."/>
            <person name="Shea T."/>
            <person name="Abouelleil A."/>
            <person name="Cao P."/>
            <person name="Chapman S."/>
            <person name="Cusick C."/>
            <person name="Young S."/>
            <person name="Neafsey D."/>
            <person name="Nusbaum C."/>
            <person name="Birren B."/>
        </authorList>
    </citation>
    <scope>NUCLEOTIDE SEQUENCE</scope>
    <source>
        <strain evidence="3">9D6_DIV0238</strain>
    </source>
</reference>